<proteinExistence type="predicted"/>
<protein>
    <submittedName>
        <fullName evidence="1">Uncharacterized protein</fullName>
    </submittedName>
</protein>
<evidence type="ECO:0000313" key="1">
    <source>
        <dbReference type="EMBL" id="KAF5335913.1"/>
    </source>
</evidence>
<comment type="caution">
    <text evidence="1">The sequence shown here is derived from an EMBL/GenBank/DDBJ whole genome shotgun (WGS) entry which is preliminary data.</text>
</comment>
<evidence type="ECO:0000313" key="2">
    <source>
        <dbReference type="Proteomes" id="UP000559256"/>
    </source>
</evidence>
<dbReference type="Proteomes" id="UP000559256">
    <property type="component" value="Unassembled WGS sequence"/>
</dbReference>
<name>A0A8H5C6M8_9AGAR</name>
<dbReference type="EMBL" id="JAACJM010000233">
    <property type="protein sequence ID" value="KAF5335913.1"/>
    <property type="molecule type" value="Genomic_DNA"/>
</dbReference>
<keyword evidence="2" id="KW-1185">Reference proteome</keyword>
<sequence length="152" mass="16885">MYRSTVHPIPSSQLQTLGLFDFAAVTKEKEEEEEEEGYKMIVGIRITSPGGEGEGRGVRPKDVLVSSIGEMCCNEEGGGMREQGKGNEMASGFHSSFGWPTSMQGAEKEGGKVREYACHPGDVNIYVLSYILLPRRYETILRFLSREDERDG</sequence>
<accession>A0A8H5C6M8</accession>
<reference evidence="1 2" key="1">
    <citation type="journal article" date="2020" name="ISME J.">
        <title>Uncovering the hidden diversity of litter-decomposition mechanisms in mushroom-forming fungi.</title>
        <authorList>
            <person name="Floudas D."/>
            <person name="Bentzer J."/>
            <person name="Ahren D."/>
            <person name="Johansson T."/>
            <person name="Persson P."/>
            <person name="Tunlid A."/>
        </authorList>
    </citation>
    <scope>NUCLEOTIDE SEQUENCE [LARGE SCALE GENOMIC DNA]</scope>
    <source>
        <strain evidence="1 2">CBS 291.85</strain>
    </source>
</reference>
<organism evidence="1 2">
    <name type="scientific">Tetrapyrgos nigripes</name>
    <dbReference type="NCBI Taxonomy" id="182062"/>
    <lineage>
        <taxon>Eukaryota</taxon>
        <taxon>Fungi</taxon>
        <taxon>Dikarya</taxon>
        <taxon>Basidiomycota</taxon>
        <taxon>Agaricomycotina</taxon>
        <taxon>Agaricomycetes</taxon>
        <taxon>Agaricomycetidae</taxon>
        <taxon>Agaricales</taxon>
        <taxon>Marasmiineae</taxon>
        <taxon>Marasmiaceae</taxon>
        <taxon>Tetrapyrgos</taxon>
    </lineage>
</organism>
<gene>
    <name evidence="1" type="ORF">D9758_017685</name>
</gene>
<dbReference type="AlphaFoldDB" id="A0A8H5C6M8"/>